<dbReference type="Pfam" id="PF01120">
    <property type="entry name" value="Alpha_L_fucos"/>
    <property type="match status" value="1"/>
</dbReference>
<proteinExistence type="inferred from homology"/>
<comment type="caution">
    <text evidence="13">The sequence shown here is derived from an EMBL/GenBank/DDBJ whole genome shotgun (WGS) entry which is preliminary data.</text>
</comment>
<dbReference type="Gene3D" id="2.60.40.1180">
    <property type="entry name" value="Golgi alpha-mannosidase II"/>
    <property type="match status" value="1"/>
</dbReference>
<keyword evidence="14" id="KW-1185">Reference proteome</keyword>
<dbReference type="SUPFAM" id="SSF51445">
    <property type="entry name" value="(Trans)glycosidases"/>
    <property type="match status" value="1"/>
</dbReference>
<organism evidence="13 14">
    <name type="scientific">Meganyctiphanes norvegica</name>
    <name type="common">Northern krill</name>
    <name type="synonym">Thysanopoda norvegica</name>
    <dbReference type="NCBI Taxonomy" id="48144"/>
    <lineage>
        <taxon>Eukaryota</taxon>
        <taxon>Metazoa</taxon>
        <taxon>Ecdysozoa</taxon>
        <taxon>Arthropoda</taxon>
        <taxon>Crustacea</taxon>
        <taxon>Multicrustacea</taxon>
        <taxon>Malacostraca</taxon>
        <taxon>Eumalacostraca</taxon>
        <taxon>Eucarida</taxon>
        <taxon>Euphausiacea</taxon>
        <taxon>Euphausiidae</taxon>
        <taxon>Meganyctiphanes</taxon>
    </lineage>
</organism>
<evidence type="ECO:0000256" key="3">
    <source>
        <dbReference type="ARBA" id="ARBA00012662"/>
    </source>
</evidence>
<feature type="domain" description="Glycoside hydrolase family 29 N-terminal" evidence="11">
    <location>
        <begin position="19"/>
        <end position="367"/>
    </location>
</feature>
<evidence type="ECO:0000256" key="9">
    <source>
        <dbReference type="ARBA" id="ARBA00081661"/>
    </source>
</evidence>
<evidence type="ECO:0000259" key="12">
    <source>
        <dbReference type="Pfam" id="PF16757"/>
    </source>
</evidence>
<dbReference type="PIRSF" id="PIRSF001092">
    <property type="entry name" value="Alpha-L-fucosidase"/>
    <property type="match status" value="1"/>
</dbReference>
<evidence type="ECO:0000256" key="7">
    <source>
        <dbReference type="ARBA" id="ARBA00023295"/>
    </source>
</evidence>
<keyword evidence="5" id="KW-0378">Hydrolase</keyword>
<evidence type="ECO:0000256" key="10">
    <source>
        <dbReference type="SAM" id="SignalP"/>
    </source>
</evidence>
<evidence type="ECO:0000313" key="13">
    <source>
        <dbReference type="EMBL" id="CAL4115880.1"/>
    </source>
</evidence>
<evidence type="ECO:0000256" key="2">
    <source>
        <dbReference type="ARBA" id="ARBA00007951"/>
    </source>
</evidence>
<comment type="function">
    <text evidence="1">Alpha-L-fucosidase is responsible for hydrolyzing the alpha-1,6-linked fucose joined to the reducing-end N-acetylglucosamine of the carbohydrate moieties of glycoproteins.</text>
</comment>
<dbReference type="EC" id="3.2.1.51" evidence="3"/>
<accession>A0AAV2R516</accession>
<dbReference type="InterPro" id="IPR000933">
    <property type="entry name" value="Glyco_hydro_29"/>
</dbReference>
<keyword evidence="6" id="KW-0325">Glycoprotein</keyword>
<evidence type="ECO:0000256" key="6">
    <source>
        <dbReference type="ARBA" id="ARBA00023180"/>
    </source>
</evidence>
<reference evidence="13 14" key="1">
    <citation type="submission" date="2024-05" db="EMBL/GenBank/DDBJ databases">
        <authorList>
            <person name="Wallberg A."/>
        </authorList>
    </citation>
    <scope>NUCLEOTIDE SEQUENCE [LARGE SCALE GENOMIC DNA]</scope>
</reference>
<dbReference type="PANTHER" id="PTHR10030">
    <property type="entry name" value="ALPHA-L-FUCOSIDASE"/>
    <property type="match status" value="1"/>
</dbReference>
<dbReference type="Proteomes" id="UP001497623">
    <property type="component" value="Unassembled WGS sequence"/>
</dbReference>
<gene>
    <name evidence="13" type="ORF">MNOR_LOCUS20792</name>
</gene>
<evidence type="ECO:0000256" key="1">
    <source>
        <dbReference type="ARBA" id="ARBA00004071"/>
    </source>
</evidence>
<dbReference type="AlphaFoldDB" id="A0AAV2R516"/>
<evidence type="ECO:0000313" key="14">
    <source>
        <dbReference type="Proteomes" id="UP001497623"/>
    </source>
</evidence>
<keyword evidence="7" id="KW-0326">Glycosidase</keyword>
<evidence type="ECO:0000259" key="11">
    <source>
        <dbReference type="Pfam" id="PF01120"/>
    </source>
</evidence>
<feature type="domain" description="Alpha-L-fucosidase C-terminal" evidence="12">
    <location>
        <begin position="378"/>
        <end position="460"/>
    </location>
</feature>
<dbReference type="PRINTS" id="PR00741">
    <property type="entry name" value="GLHYDRLASE29"/>
</dbReference>
<protein>
    <recommendedName>
        <fullName evidence="8">Putative alpha-L-fucosidase</fullName>
        <ecNumber evidence="3">3.2.1.51</ecNumber>
    </recommendedName>
    <alternativeName>
        <fullName evidence="9">Alpha-L-fucoside fucohydrolase</fullName>
    </alternativeName>
</protein>
<dbReference type="PANTHER" id="PTHR10030:SF37">
    <property type="entry name" value="ALPHA-L-FUCOSIDASE-RELATED"/>
    <property type="match status" value="1"/>
</dbReference>
<feature type="non-terminal residue" evidence="13">
    <location>
        <position position="476"/>
    </location>
</feature>
<dbReference type="InterPro" id="IPR013780">
    <property type="entry name" value="Glyco_hydro_b"/>
</dbReference>
<dbReference type="Pfam" id="PF16757">
    <property type="entry name" value="Fucosidase_C"/>
    <property type="match status" value="1"/>
</dbReference>
<feature type="signal peptide" evidence="10">
    <location>
        <begin position="1"/>
        <end position="18"/>
    </location>
</feature>
<dbReference type="GO" id="GO:0004560">
    <property type="term" value="F:alpha-L-fucosidase activity"/>
    <property type="evidence" value="ECO:0007669"/>
    <property type="project" value="UniProtKB-EC"/>
</dbReference>
<keyword evidence="4 10" id="KW-0732">Signal</keyword>
<dbReference type="SMART" id="SM00812">
    <property type="entry name" value="Alpha_L_fucos"/>
    <property type="match status" value="1"/>
</dbReference>
<dbReference type="GO" id="GO:0016139">
    <property type="term" value="P:glycoside catabolic process"/>
    <property type="evidence" value="ECO:0007669"/>
    <property type="project" value="TreeGrafter"/>
</dbReference>
<dbReference type="FunFam" id="3.20.20.80:FF:000027">
    <property type="entry name" value="Alpha-L-fucosidase"/>
    <property type="match status" value="1"/>
</dbReference>
<comment type="similarity">
    <text evidence="2">Belongs to the glycosyl hydrolase 29 family.</text>
</comment>
<dbReference type="Gene3D" id="3.20.20.80">
    <property type="entry name" value="Glycosidases"/>
    <property type="match status" value="1"/>
</dbReference>
<evidence type="ECO:0000256" key="5">
    <source>
        <dbReference type="ARBA" id="ARBA00022801"/>
    </source>
</evidence>
<dbReference type="InterPro" id="IPR057739">
    <property type="entry name" value="Glyco_hydro_29_N"/>
</dbReference>
<name>A0AAV2R516_MEGNR</name>
<dbReference type="InterPro" id="IPR016286">
    <property type="entry name" value="FUC_metazoa-typ"/>
</dbReference>
<dbReference type="InterPro" id="IPR031919">
    <property type="entry name" value="Fucosidase_C"/>
</dbReference>
<dbReference type="EMBL" id="CAXKWB010016291">
    <property type="protein sequence ID" value="CAL4115880.1"/>
    <property type="molecule type" value="Genomic_DNA"/>
</dbReference>
<dbReference type="InterPro" id="IPR017853">
    <property type="entry name" value="GH"/>
</dbReference>
<dbReference type="GO" id="GO:0005764">
    <property type="term" value="C:lysosome"/>
    <property type="evidence" value="ECO:0007669"/>
    <property type="project" value="TreeGrafter"/>
</dbReference>
<evidence type="ECO:0000256" key="8">
    <source>
        <dbReference type="ARBA" id="ARBA00074133"/>
    </source>
</evidence>
<sequence>MTMMLLVMMDILFHLGLASSNHYEPDWDSLDSRPLPPWYDDAKVGIFIHWGVFSVPSFGVPNPQDSAGGKGATGEWFWNRWENNETHILEFMKDNYPPDFTYQDFAPQLTAEFFDPVHWAQTFEASGAKYVVLTSKHHEGYTLWPSKYSWNWNAMDVGPHRDVVGEFAQAIKTNTSLTFGLYHSRYEWFNSMYLEDKSNNFSTQDFVFRKTLPELYEIVNAYEPEVIFSDGDWEAPDTYWNSTTFLVWLFNESPVKDTVVVNDRWGKGCHCKHGSYLTCNDRYNPGVLQQKKWENALTFDRYSWGFRRNANMSDYLNIEEVLEQLVSTVSCGGNMLINIGPRKDGMLPAIMEERLLQMGTWLGINGESIYASRPWTHQNDTLTPGVWYTSKADAVYAIVLNWPENNILTLGSVKSTPSSTITMFGYDGGKLKFVEGSSGLEVTFPWMNHVTSEWAWVLEMKGVQPVAPTKNTHIMY</sequence>
<dbReference type="GO" id="GO:0006004">
    <property type="term" value="P:fucose metabolic process"/>
    <property type="evidence" value="ECO:0007669"/>
    <property type="project" value="InterPro"/>
</dbReference>
<evidence type="ECO:0000256" key="4">
    <source>
        <dbReference type="ARBA" id="ARBA00022729"/>
    </source>
</evidence>
<feature type="chain" id="PRO_5043584619" description="Putative alpha-L-fucosidase" evidence="10">
    <location>
        <begin position="19"/>
        <end position="476"/>
    </location>
</feature>